<gene>
    <name evidence="2" type="ORF">MRATA1EN1_LOCUS29010</name>
</gene>
<feature type="region of interest" description="Disordered" evidence="1">
    <location>
        <begin position="1"/>
        <end position="124"/>
    </location>
</feature>
<evidence type="ECO:0000313" key="2">
    <source>
        <dbReference type="EMBL" id="CAI9180048.1"/>
    </source>
</evidence>
<dbReference type="Proteomes" id="UP001176941">
    <property type="component" value="Chromosome X"/>
</dbReference>
<sequence>QGTGCGRRMGQGARWRGRGWGHRIKEGGGHAERWGKTERKTGAGGGHAETQDGETAKAETAPGDQGAQAQGAREGARAGAGGEIRGPRPRISGSAAGAPPHHVTPPLRRGQKREVAKAETASER</sequence>
<feature type="compositionally biased region" description="Basic and acidic residues" evidence="1">
    <location>
        <begin position="23"/>
        <end position="41"/>
    </location>
</feature>
<dbReference type="EMBL" id="OX460343">
    <property type="protein sequence ID" value="CAI9180048.1"/>
    <property type="molecule type" value="Genomic_DNA"/>
</dbReference>
<name>A0ABN9A5E0_RANTA</name>
<feature type="compositionally biased region" description="Low complexity" evidence="1">
    <location>
        <begin position="61"/>
        <end position="73"/>
    </location>
</feature>
<accession>A0ABN9A5E0</accession>
<proteinExistence type="predicted"/>
<organism evidence="2 3">
    <name type="scientific">Rangifer tarandus platyrhynchus</name>
    <name type="common">Svalbard reindeer</name>
    <dbReference type="NCBI Taxonomy" id="3082113"/>
    <lineage>
        <taxon>Eukaryota</taxon>
        <taxon>Metazoa</taxon>
        <taxon>Chordata</taxon>
        <taxon>Craniata</taxon>
        <taxon>Vertebrata</taxon>
        <taxon>Euteleostomi</taxon>
        <taxon>Mammalia</taxon>
        <taxon>Eutheria</taxon>
        <taxon>Laurasiatheria</taxon>
        <taxon>Artiodactyla</taxon>
        <taxon>Ruminantia</taxon>
        <taxon>Pecora</taxon>
        <taxon>Cervidae</taxon>
        <taxon>Odocoileinae</taxon>
        <taxon>Rangifer</taxon>
    </lineage>
</organism>
<evidence type="ECO:0000256" key="1">
    <source>
        <dbReference type="SAM" id="MobiDB-lite"/>
    </source>
</evidence>
<reference evidence="2" key="1">
    <citation type="submission" date="2023-04" db="EMBL/GenBank/DDBJ databases">
        <authorList>
            <consortium name="ELIXIR-Norway"/>
        </authorList>
    </citation>
    <scope>NUCLEOTIDE SEQUENCE [LARGE SCALE GENOMIC DNA]</scope>
</reference>
<feature type="compositionally biased region" description="Basic and acidic residues" evidence="1">
    <location>
        <begin position="112"/>
        <end position="124"/>
    </location>
</feature>
<evidence type="ECO:0000313" key="3">
    <source>
        <dbReference type="Proteomes" id="UP001176941"/>
    </source>
</evidence>
<feature type="non-terminal residue" evidence="2">
    <location>
        <position position="1"/>
    </location>
</feature>
<protein>
    <submittedName>
        <fullName evidence="2">Uncharacterized protein</fullName>
    </submittedName>
</protein>
<keyword evidence="3" id="KW-1185">Reference proteome</keyword>